<name>A0A6J6DT88_9ZZZZ</name>
<accession>A0A6J6DT88</accession>
<gene>
    <name evidence="2" type="ORF">UFOPK1643_00578</name>
</gene>
<protein>
    <submittedName>
        <fullName evidence="2">Unannotated protein</fullName>
    </submittedName>
</protein>
<evidence type="ECO:0000256" key="1">
    <source>
        <dbReference type="SAM" id="MobiDB-lite"/>
    </source>
</evidence>
<reference evidence="2" key="1">
    <citation type="submission" date="2020-05" db="EMBL/GenBank/DDBJ databases">
        <authorList>
            <person name="Chiriac C."/>
            <person name="Salcher M."/>
            <person name="Ghai R."/>
            <person name="Kavagutti S V."/>
        </authorList>
    </citation>
    <scope>NUCLEOTIDE SEQUENCE</scope>
</reference>
<dbReference type="AlphaFoldDB" id="A0A6J6DT88"/>
<evidence type="ECO:0000313" key="2">
    <source>
        <dbReference type="EMBL" id="CAB4567490.1"/>
    </source>
</evidence>
<proteinExistence type="predicted"/>
<dbReference type="EMBL" id="CAEZTK010000031">
    <property type="protein sequence ID" value="CAB4567490.1"/>
    <property type="molecule type" value="Genomic_DNA"/>
</dbReference>
<feature type="region of interest" description="Disordered" evidence="1">
    <location>
        <begin position="1"/>
        <end position="31"/>
    </location>
</feature>
<sequence length="60" mass="6374">MLRAIVTVPDSNGCLRESKTPEAHSGASSMNKTPLCANEHAPGLITCEPPPTMATRVVVW</sequence>
<organism evidence="2">
    <name type="scientific">freshwater metagenome</name>
    <dbReference type="NCBI Taxonomy" id="449393"/>
    <lineage>
        <taxon>unclassified sequences</taxon>
        <taxon>metagenomes</taxon>
        <taxon>ecological metagenomes</taxon>
    </lineage>
</organism>